<comment type="cofactor">
    <cofactor evidence="1">
        <name>FAD</name>
        <dbReference type="ChEBI" id="CHEBI:57692"/>
    </cofactor>
</comment>
<reference evidence="8" key="1">
    <citation type="journal article" date="2019" name="Int. J. Syst. Evol. Microbiol.">
        <title>The Global Catalogue of Microorganisms (GCM) 10K type strain sequencing project: providing services to taxonomists for standard genome sequencing and annotation.</title>
        <authorList>
            <consortium name="The Broad Institute Genomics Platform"/>
            <consortium name="The Broad Institute Genome Sequencing Center for Infectious Disease"/>
            <person name="Wu L."/>
            <person name="Ma J."/>
        </authorList>
    </citation>
    <scope>NUCLEOTIDE SEQUENCE [LARGE SCALE GENOMIC DNA]</scope>
    <source>
        <strain evidence="8">JCM 12928</strain>
    </source>
</reference>
<dbReference type="PANTHER" id="PTHR43557">
    <property type="entry name" value="APOPTOSIS-INDUCING FACTOR 1"/>
    <property type="match status" value="1"/>
</dbReference>
<dbReference type="InterPro" id="IPR016156">
    <property type="entry name" value="FAD/NAD-linked_Rdtase_dimer_sf"/>
</dbReference>
<dbReference type="PANTHER" id="PTHR43557:SF2">
    <property type="entry name" value="RIESKE DOMAIN-CONTAINING PROTEIN-RELATED"/>
    <property type="match status" value="1"/>
</dbReference>
<dbReference type="InterPro" id="IPR028202">
    <property type="entry name" value="Reductase_C"/>
</dbReference>
<protein>
    <submittedName>
        <fullName evidence="7">FAD-dependent oxidoreductase</fullName>
    </submittedName>
</protein>
<feature type="domain" description="FAD/NAD(P)-binding" evidence="5">
    <location>
        <begin position="15"/>
        <end position="309"/>
    </location>
</feature>
<evidence type="ECO:0000259" key="5">
    <source>
        <dbReference type="Pfam" id="PF07992"/>
    </source>
</evidence>
<dbReference type="Gene3D" id="3.30.390.30">
    <property type="match status" value="1"/>
</dbReference>
<comment type="caution">
    <text evidence="7">The sequence shown here is derived from an EMBL/GenBank/DDBJ whole genome shotgun (WGS) entry which is preliminary data.</text>
</comment>
<dbReference type="Proteomes" id="UP001501352">
    <property type="component" value="Unassembled WGS sequence"/>
</dbReference>
<dbReference type="PRINTS" id="PR00368">
    <property type="entry name" value="FADPNR"/>
</dbReference>
<proteinExistence type="predicted"/>
<evidence type="ECO:0000313" key="7">
    <source>
        <dbReference type="EMBL" id="GAA0611610.1"/>
    </source>
</evidence>
<accession>A0ABP3RJA7</accession>
<evidence type="ECO:0000256" key="2">
    <source>
        <dbReference type="ARBA" id="ARBA00022630"/>
    </source>
</evidence>
<keyword evidence="2" id="KW-0285">Flavoprotein</keyword>
<evidence type="ECO:0000256" key="3">
    <source>
        <dbReference type="ARBA" id="ARBA00022827"/>
    </source>
</evidence>
<evidence type="ECO:0000256" key="1">
    <source>
        <dbReference type="ARBA" id="ARBA00001974"/>
    </source>
</evidence>
<dbReference type="SUPFAM" id="SSF55424">
    <property type="entry name" value="FAD/NAD-linked reductases, dimerisation (C-terminal) domain"/>
    <property type="match status" value="1"/>
</dbReference>
<dbReference type="Pfam" id="PF14759">
    <property type="entry name" value="Reductase_C"/>
    <property type="match status" value="1"/>
</dbReference>
<keyword evidence="4" id="KW-0560">Oxidoreductase</keyword>
<dbReference type="InterPro" id="IPR023753">
    <property type="entry name" value="FAD/NAD-binding_dom"/>
</dbReference>
<organism evidence="7 8">
    <name type="scientific">Brevundimonas kwangchunensis</name>
    <dbReference type="NCBI Taxonomy" id="322163"/>
    <lineage>
        <taxon>Bacteria</taxon>
        <taxon>Pseudomonadati</taxon>
        <taxon>Pseudomonadota</taxon>
        <taxon>Alphaproteobacteria</taxon>
        <taxon>Caulobacterales</taxon>
        <taxon>Caulobacteraceae</taxon>
        <taxon>Brevundimonas</taxon>
    </lineage>
</organism>
<keyword evidence="3" id="KW-0274">FAD</keyword>
<dbReference type="InterPro" id="IPR036188">
    <property type="entry name" value="FAD/NAD-bd_sf"/>
</dbReference>
<evidence type="ECO:0000259" key="6">
    <source>
        <dbReference type="Pfam" id="PF14759"/>
    </source>
</evidence>
<sequence length="414" mass="43402">MAQAGQRHYFRNMTKVLIIGAGHAGGSAAAFLRQYGHEGPIILAGEEMAPPYQRPPLSKAWLKGEAGLEDLLLRPESFYAEQDIELRVGVTATSIDPASKTAVFADGTIEGWDVLILATGSTARRLSVPGFDRPDLLELRTLEHAEALKASLGPGRKLVIVGGGYVGLEAAASARALGADVVLIERMDRVLARVASEPLSDFFTGRHRAEGVEILTSAEVVGFEDGGVRLADGALVEGDSVLVGIGALACDGLAAAAGLSCSNGVVVDEAARTSDPSIFAIGDMTFRPVPVHGGQMHRLESVPNALEQAKQAAAAIVGRPSPTPEVPWFWSDQYDLKLQIAGLPTEADRQLVRGDPATGSFAVFHLAGDRIVCVEAVNAPAEFMAGKLMIGKATPVDDGRLADPTVTMKQVAAG</sequence>
<dbReference type="EMBL" id="BAAAGA010000001">
    <property type="protein sequence ID" value="GAA0611610.1"/>
    <property type="molecule type" value="Genomic_DNA"/>
</dbReference>
<evidence type="ECO:0000256" key="4">
    <source>
        <dbReference type="ARBA" id="ARBA00023002"/>
    </source>
</evidence>
<dbReference type="SUPFAM" id="SSF51905">
    <property type="entry name" value="FAD/NAD(P)-binding domain"/>
    <property type="match status" value="2"/>
</dbReference>
<dbReference type="Pfam" id="PF07992">
    <property type="entry name" value="Pyr_redox_2"/>
    <property type="match status" value="1"/>
</dbReference>
<dbReference type="Gene3D" id="3.50.50.60">
    <property type="entry name" value="FAD/NAD(P)-binding domain"/>
    <property type="match status" value="2"/>
</dbReference>
<evidence type="ECO:0000313" key="8">
    <source>
        <dbReference type="Proteomes" id="UP001501352"/>
    </source>
</evidence>
<feature type="domain" description="Reductase C-terminal" evidence="6">
    <location>
        <begin position="328"/>
        <end position="411"/>
    </location>
</feature>
<dbReference type="PRINTS" id="PR00411">
    <property type="entry name" value="PNDRDTASEI"/>
</dbReference>
<keyword evidence="8" id="KW-1185">Reference proteome</keyword>
<name>A0ABP3RJA7_9CAUL</name>
<gene>
    <name evidence="7" type="ORF">GCM10009422_03130</name>
</gene>
<dbReference type="InterPro" id="IPR050446">
    <property type="entry name" value="FAD-oxidoreductase/Apoptosis"/>
</dbReference>